<protein>
    <submittedName>
        <fullName evidence="2">Uncharacterized protein</fullName>
    </submittedName>
</protein>
<keyword evidence="1" id="KW-0472">Membrane</keyword>
<comment type="caution">
    <text evidence="2">The sequence shown here is derived from an EMBL/GenBank/DDBJ whole genome shotgun (WGS) entry which is preliminary data.</text>
</comment>
<accession>A0AAV3UHG0</accession>
<keyword evidence="1" id="KW-1133">Transmembrane helix</keyword>
<proteinExistence type="predicted"/>
<evidence type="ECO:0000256" key="1">
    <source>
        <dbReference type="SAM" id="Phobius"/>
    </source>
</evidence>
<dbReference type="AlphaFoldDB" id="A0AAV3UHG0"/>
<evidence type="ECO:0000313" key="2">
    <source>
        <dbReference type="EMBL" id="GAA5049628.1"/>
    </source>
</evidence>
<gene>
    <name evidence="2" type="ORF">GCM10025751_22680</name>
</gene>
<evidence type="ECO:0000313" key="3">
    <source>
        <dbReference type="Proteomes" id="UP001501729"/>
    </source>
</evidence>
<dbReference type="RefSeq" id="WP_227778342.1">
    <property type="nucleotide sequence ID" value="NZ_BAABKX010000006.1"/>
</dbReference>
<reference evidence="2 3" key="1">
    <citation type="journal article" date="2019" name="Int. J. Syst. Evol. Microbiol.">
        <title>The Global Catalogue of Microorganisms (GCM) 10K type strain sequencing project: providing services to taxonomists for standard genome sequencing and annotation.</title>
        <authorList>
            <consortium name="The Broad Institute Genomics Platform"/>
            <consortium name="The Broad Institute Genome Sequencing Center for Infectious Disease"/>
            <person name="Wu L."/>
            <person name="Ma J."/>
        </authorList>
    </citation>
    <scope>NUCLEOTIDE SEQUENCE [LARGE SCALE GENOMIC DNA]</scope>
    <source>
        <strain evidence="2 3">JCM 17504</strain>
    </source>
</reference>
<keyword evidence="3" id="KW-1185">Reference proteome</keyword>
<keyword evidence="1" id="KW-0812">Transmembrane</keyword>
<dbReference type="GeneID" id="68616638"/>
<name>A0AAV3UHG0_9EURY</name>
<sequence>MNTFTHIRDSNEMLLVLLGAFALFGHDWLAATAGKTVAAVVGIALIVLAGIGIRDDIQDLLATEAPA</sequence>
<organism evidence="2 3">
    <name type="scientific">Haladaptatus pallidirubidus</name>
    <dbReference type="NCBI Taxonomy" id="1008152"/>
    <lineage>
        <taxon>Archaea</taxon>
        <taxon>Methanobacteriati</taxon>
        <taxon>Methanobacteriota</taxon>
        <taxon>Stenosarchaea group</taxon>
        <taxon>Halobacteria</taxon>
        <taxon>Halobacteriales</taxon>
        <taxon>Haladaptataceae</taxon>
        <taxon>Haladaptatus</taxon>
    </lineage>
</organism>
<dbReference type="EMBL" id="BAABKX010000006">
    <property type="protein sequence ID" value="GAA5049628.1"/>
    <property type="molecule type" value="Genomic_DNA"/>
</dbReference>
<feature type="transmembrane region" description="Helical" evidence="1">
    <location>
        <begin position="36"/>
        <end position="53"/>
    </location>
</feature>
<feature type="transmembrane region" description="Helical" evidence="1">
    <location>
        <begin position="12"/>
        <end position="30"/>
    </location>
</feature>
<dbReference type="Proteomes" id="UP001501729">
    <property type="component" value="Unassembled WGS sequence"/>
</dbReference>